<dbReference type="Proteomes" id="UP000223913">
    <property type="component" value="Unassembled WGS sequence"/>
</dbReference>
<dbReference type="OrthoDB" id="9810290at2"/>
<dbReference type="EMBL" id="PDUD01000005">
    <property type="protein sequence ID" value="PHN07792.1"/>
    <property type="molecule type" value="Genomic_DNA"/>
</dbReference>
<dbReference type="InterPro" id="IPR018004">
    <property type="entry name" value="KilA/APSES_HTH"/>
</dbReference>
<evidence type="ECO:0000259" key="1">
    <source>
        <dbReference type="PROSITE" id="PS51301"/>
    </source>
</evidence>
<accession>A0A2D0NH21</accession>
<proteinExistence type="predicted"/>
<dbReference type="Pfam" id="PF04383">
    <property type="entry name" value="KilA-N"/>
    <property type="match status" value="1"/>
</dbReference>
<dbReference type="SMART" id="SM01252">
    <property type="entry name" value="KilA-N"/>
    <property type="match status" value="1"/>
</dbReference>
<gene>
    <name evidence="2" type="ORF">CRP01_04535</name>
</gene>
<reference evidence="2 3" key="1">
    <citation type="submission" date="2017-10" db="EMBL/GenBank/DDBJ databases">
        <title>The draft genome sequence of Lewinella nigricans NBRC 102662.</title>
        <authorList>
            <person name="Wang K."/>
        </authorList>
    </citation>
    <scope>NUCLEOTIDE SEQUENCE [LARGE SCALE GENOMIC DNA]</scope>
    <source>
        <strain evidence="2 3">NBRC 102662</strain>
    </source>
</reference>
<keyword evidence="3" id="KW-1185">Reference proteome</keyword>
<evidence type="ECO:0000313" key="2">
    <source>
        <dbReference type="EMBL" id="PHN07792.1"/>
    </source>
</evidence>
<dbReference type="PROSITE" id="PS51301">
    <property type="entry name" value="KILA_N"/>
    <property type="match status" value="1"/>
</dbReference>
<dbReference type="GO" id="GO:0003677">
    <property type="term" value="F:DNA binding"/>
    <property type="evidence" value="ECO:0007669"/>
    <property type="project" value="UniProtKB-KW"/>
</dbReference>
<dbReference type="AlphaFoldDB" id="A0A2D0NH21"/>
<name>A0A2D0NH21_FLAN2</name>
<comment type="caution">
    <text evidence="2">The sequence shown here is derived from an EMBL/GenBank/DDBJ whole genome shotgun (WGS) entry which is preliminary data.</text>
</comment>
<dbReference type="InterPro" id="IPR017880">
    <property type="entry name" value="KilA_N"/>
</dbReference>
<feature type="domain" description="KilA-N" evidence="1">
    <location>
        <begin position="3"/>
        <end position="144"/>
    </location>
</feature>
<keyword evidence="2" id="KW-0238">DNA-binding</keyword>
<evidence type="ECO:0000313" key="3">
    <source>
        <dbReference type="Proteomes" id="UP000223913"/>
    </source>
</evidence>
<protein>
    <submittedName>
        <fullName evidence="2">DNA-binding protein</fullName>
    </submittedName>
</protein>
<sequence length="295" mass="34406">MSTRKITKIEGVEITYHSLEGEEYINLTDIARYKEAKRPEIPVQTWINNNKTIEFLLVWEQKNNPDFKHSESPVFKGYKNFAAEMVAGQKTSATKWITYTNARGIRVVRGKYGGTFAHRNIAFHFANWMSAEFYLHLIEEFGRLKKEEYARLGDPFENKRYLTAGNHSLLAASILTQMDEKLLMSPQPYKSRLPFASEVDMINEIVFGTTAKAWRANNPDKPAGRSMRDYASILELVIYQNLEVVDAMLIQWGCDKEERKALLQETYEFQYPVLKRSKTIKKMQEIHDNRMQELE</sequence>
<organism evidence="2 3">
    <name type="scientific">Flavilitoribacter nigricans (strain ATCC 23147 / DSM 23189 / NBRC 102662 / NCIMB 1420 / SS-2)</name>
    <name type="common">Lewinella nigricans</name>
    <dbReference type="NCBI Taxonomy" id="1122177"/>
    <lineage>
        <taxon>Bacteria</taxon>
        <taxon>Pseudomonadati</taxon>
        <taxon>Bacteroidota</taxon>
        <taxon>Saprospiria</taxon>
        <taxon>Saprospirales</taxon>
        <taxon>Lewinellaceae</taxon>
        <taxon>Flavilitoribacter</taxon>
    </lineage>
</organism>
<dbReference type="RefSeq" id="WP_099148824.1">
    <property type="nucleotide sequence ID" value="NZ_PDUD01000005.1"/>
</dbReference>